<dbReference type="EMBL" id="KV722417">
    <property type="protein sequence ID" value="OCH89858.1"/>
    <property type="molecule type" value="Genomic_DNA"/>
</dbReference>
<evidence type="ECO:0000256" key="4">
    <source>
        <dbReference type="SAM" id="MobiDB-lite"/>
    </source>
</evidence>
<sequence>MVNSLTRQAGLKLGPIVLETLVKHYFERILKDCHEAEGMTQLRQDELLYDAAFNVVKAFMEAAAKHTIEEIQSFSNTRTPAPPWVHVVRLIVPMPCCDAAAVALIRALGGEEHTKRVVGGTKWWQVRGVRGVSAEWITAKKDWQEAKRRHRERERGAETPKGQANGSANSDTAQEIPASYEPEMDEMPCVLYAHGGGYYFGSIDQERYAIQRYARKINGRVFTINYRLAPQYPFPCAIQDLVAAYLFLIDPPAGSLHRPVKPAHIVVAGDSAGGGLCLALLQVLRDAGLPLPAGGVLISPWCDLTHAFPSIHTNTATDVLPRYGLSFHKPSTLWPPPSDEVTTTVHGSIRTRIRQAVHMSSSTSASPKSAGKDAPTPTALCTDDHVVPADSSGRTLHLGSTASLPAVDPTVRDQAITLRTKDGEVLTIEDQIHMYAPNYLLNHPLVSPVVSYLGGLPPLLVIASDREVLRDEIIYMAHKAAYPDRYPVKEEARKMYPALEGIEQRFGPTKVHLQVYDDTAHVLPILFSFTTPAKYCYRAIATFTKYVTGRLVITPTIDVPLTTSPPSTPEVSTADLSDIGDEPQTPTTIMRRENSSPSVRVGHTKQRSGMRRALSERIPRASLFRRQCEDDPHVRDASGSSDVAGNRFGEAFSTDSPRESRKAGEPSVYFNGLTPQDTMIRERVSTHGVIRSLEPEDDLSALKLPLELIGVVSERAMRRYQDGRAYFAKKFSKASTAIAKARRKNLDRARRDTMKNMAQLQSFIAQEQEAYHSEDEHVKDKGKEGKRGTFHGIKEGLATGSWSWAWALDMDEHPPPSSIVARRDTEEARELAKIADQAVLADEHALSANNLWSLIVDFLTLTPDRHKHGGEYDSDHDQNQDRSVDHSEKGKEKGEKHIHRAFLSRLVPDRMRDRQSEEKPSRESSNEIA</sequence>
<dbReference type="InterPro" id="IPR029058">
    <property type="entry name" value="AB_hydrolase_fold"/>
</dbReference>
<dbReference type="Pfam" id="PF07859">
    <property type="entry name" value="Abhydrolase_3"/>
    <property type="match status" value="1"/>
</dbReference>
<dbReference type="GO" id="GO:0016787">
    <property type="term" value="F:hydrolase activity"/>
    <property type="evidence" value="ECO:0007669"/>
    <property type="project" value="UniProtKB-KW"/>
</dbReference>
<feature type="compositionally biased region" description="Basic and acidic residues" evidence="4">
    <location>
        <begin position="907"/>
        <end position="929"/>
    </location>
</feature>
<dbReference type="PROSITE" id="PS01174">
    <property type="entry name" value="LIPASE_GDXG_SER"/>
    <property type="match status" value="1"/>
</dbReference>
<comment type="similarity">
    <text evidence="1">Belongs to the 'GDXG' lipolytic enzyme family.</text>
</comment>
<feature type="domain" description="Alpha/beta hydrolase fold-3" evidence="5">
    <location>
        <begin position="190"/>
        <end position="319"/>
    </location>
</feature>
<gene>
    <name evidence="6" type="ORF">OBBRIDRAFT_777838</name>
</gene>
<dbReference type="AlphaFoldDB" id="A0A8E2AT23"/>
<evidence type="ECO:0000313" key="6">
    <source>
        <dbReference type="EMBL" id="OCH89858.1"/>
    </source>
</evidence>
<feature type="compositionally biased region" description="Basic and acidic residues" evidence="4">
    <location>
        <begin position="869"/>
        <end position="895"/>
    </location>
</feature>
<dbReference type="PANTHER" id="PTHR48081:SF5">
    <property type="entry name" value="ALPHA_BETA HYDROLASE FOLD-3 DOMAIN-CONTAINING PROTEIN"/>
    <property type="match status" value="1"/>
</dbReference>
<feature type="region of interest" description="Disordered" evidence="4">
    <location>
        <begin position="593"/>
        <end position="612"/>
    </location>
</feature>
<dbReference type="InterPro" id="IPR033140">
    <property type="entry name" value="Lipase_GDXG_put_SER_AS"/>
</dbReference>
<evidence type="ECO:0000259" key="5">
    <source>
        <dbReference type="Pfam" id="PF07859"/>
    </source>
</evidence>
<feature type="region of interest" description="Disordered" evidence="4">
    <location>
        <begin position="143"/>
        <end position="173"/>
    </location>
</feature>
<evidence type="ECO:0000256" key="1">
    <source>
        <dbReference type="ARBA" id="ARBA00010515"/>
    </source>
</evidence>
<dbReference type="Proteomes" id="UP000250043">
    <property type="component" value="Unassembled WGS sequence"/>
</dbReference>
<feature type="compositionally biased region" description="Low complexity" evidence="4">
    <location>
        <begin position="561"/>
        <end position="573"/>
    </location>
</feature>
<feature type="compositionally biased region" description="Polar residues" evidence="4">
    <location>
        <begin position="162"/>
        <end position="173"/>
    </location>
</feature>
<feature type="active site" evidence="3">
    <location>
        <position position="271"/>
    </location>
</feature>
<evidence type="ECO:0000256" key="3">
    <source>
        <dbReference type="PROSITE-ProRule" id="PRU10038"/>
    </source>
</evidence>
<keyword evidence="2 6" id="KW-0378">Hydrolase</keyword>
<dbReference type="InterPro" id="IPR050300">
    <property type="entry name" value="GDXG_lipolytic_enzyme"/>
</dbReference>
<protein>
    <submittedName>
        <fullName evidence="6">Alpha/beta-hydrolase</fullName>
    </submittedName>
</protein>
<proteinExistence type="inferred from homology"/>
<feature type="region of interest" description="Disordered" evidence="4">
    <location>
        <begin position="629"/>
        <end position="672"/>
    </location>
</feature>
<feature type="region of interest" description="Disordered" evidence="4">
    <location>
        <begin position="357"/>
        <end position="378"/>
    </location>
</feature>
<feature type="region of interest" description="Disordered" evidence="4">
    <location>
        <begin position="561"/>
        <end position="588"/>
    </location>
</feature>
<dbReference type="SUPFAM" id="SSF53474">
    <property type="entry name" value="alpha/beta-Hydrolases"/>
    <property type="match status" value="1"/>
</dbReference>
<dbReference type="OrthoDB" id="1662883at2759"/>
<dbReference type="PANTHER" id="PTHR48081">
    <property type="entry name" value="AB HYDROLASE SUPERFAMILY PROTEIN C4A8.06C"/>
    <property type="match status" value="1"/>
</dbReference>
<name>A0A8E2AT23_9APHY</name>
<dbReference type="InterPro" id="IPR013094">
    <property type="entry name" value="AB_hydrolase_3"/>
</dbReference>
<reference evidence="6 7" key="1">
    <citation type="submission" date="2016-07" db="EMBL/GenBank/DDBJ databases">
        <title>Draft genome of the white-rot fungus Obba rivulosa 3A-2.</title>
        <authorList>
            <consortium name="DOE Joint Genome Institute"/>
            <person name="Miettinen O."/>
            <person name="Riley R."/>
            <person name="Acob R."/>
            <person name="Barry K."/>
            <person name="Cullen D."/>
            <person name="De Vries R."/>
            <person name="Hainaut M."/>
            <person name="Hatakka A."/>
            <person name="Henrissat B."/>
            <person name="Hilden K."/>
            <person name="Kuo R."/>
            <person name="Labutti K."/>
            <person name="Lipzen A."/>
            <person name="Makela M.R."/>
            <person name="Sandor L."/>
            <person name="Spatafora J.W."/>
            <person name="Grigoriev I.V."/>
            <person name="Hibbett D.S."/>
        </authorList>
    </citation>
    <scope>NUCLEOTIDE SEQUENCE [LARGE SCALE GENOMIC DNA]</scope>
    <source>
        <strain evidence="6 7">3A-2</strain>
    </source>
</reference>
<keyword evidence="7" id="KW-1185">Reference proteome</keyword>
<organism evidence="6 7">
    <name type="scientific">Obba rivulosa</name>
    <dbReference type="NCBI Taxonomy" id="1052685"/>
    <lineage>
        <taxon>Eukaryota</taxon>
        <taxon>Fungi</taxon>
        <taxon>Dikarya</taxon>
        <taxon>Basidiomycota</taxon>
        <taxon>Agaricomycotina</taxon>
        <taxon>Agaricomycetes</taxon>
        <taxon>Polyporales</taxon>
        <taxon>Gelatoporiaceae</taxon>
        <taxon>Obba</taxon>
    </lineage>
</organism>
<feature type="compositionally biased region" description="Low complexity" evidence="4">
    <location>
        <begin position="360"/>
        <end position="369"/>
    </location>
</feature>
<evidence type="ECO:0000256" key="2">
    <source>
        <dbReference type="ARBA" id="ARBA00022801"/>
    </source>
</evidence>
<dbReference type="Gene3D" id="3.40.50.1820">
    <property type="entry name" value="alpha/beta hydrolase"/>
    <property type="match status" value="1"/>
</dbReference>
<accession>A0A8E2AT23</accession>
<evidence type="ECO:0000313" key="7">
    <source>
        <dbReference type="Proteomes" id="UP000250043"/>
    </source>
</evidence>
<feature type="region of interest" description="Disordered" evidence="4">
    <location>
        <begin position="869"/>
        <end position="929"/>
    </location>
</feature>